<evidence type="ECO:0000313" key="1">
    <source>
        <dbReference type="EMBL" id="QJA47186.1"/>
    </source>
</evidence>
<name>A0A6H1ZGY4_9ZZZZ</name>
<dbReference type="EMBL" id="MT144931">
    <property type="protein sequence ID" value="QJI01542.1"/>
    <property type="molecule type" value="Genomic_DNA"/>
</dbReference>
<dbReference type="EMBL" id="MT144034">
    <property type="protein sequence ID" value="QJA47186.1"/>
    <property type="molecule type" value="Genomic_DNA"/>
</dbReference>
<gene>
    <name evidence="3" type="ORF">MM415A00172_0050</name>
    <name evidence="2" type="ORF">MM415B00296_0046</name>
    <name evidence="1" type="ORF">TM448A00615_0025</name>
    <name evidence="4" type="ORF">TM448B02627_0005</name>
</gene>
<organism evidence="1">
    <name type="scientific">viral metagenome</name>
    <dbReference type="NCBI Taxonomy" id="1070528"/>
    <lineage>
        <taxon>unclassified sequences</taxon>
        <taxon>metagenomes</taxon>
        <taxon>organismal metagenomes</taxon>
    </lineage>
</organism>
<accession>A0A6H1ZGY4</accession>
<evidence type="ECO:0000313" key="4">
    <source>
        <dbReference type="EMBL" id="QJI01542.1"/>
    </source>
</evidence>
<protein>
    <submittedName>
        <fullName evidence="1">Uncharacterized protein</fullName>
    </submittedName>
</protein>
<dbReference type="EMBL" id="MT141566">
    <property type="protein sequence ID" value="QJA67140.1"/>
    <property type="molecule type" value="Genomic_DNA"/>
</dbReference>
<evidence type="ECO:0000313" key="2">
    <source>
        <dbReference type="EMBL" id="QJA67140.1"/>
    </source>
</evidence>
<reference evidence="1" key="1">
    <citation type="submission" date="2020-03" db="EMBL/GenBank/DDBJ databases">
        <title>The deep terrestrial virosphere.</title>
        <authorList>
            <person name="Holmfeldt K."/>
            <person name="Nilsson E."/>
            <person name="Simone D."/>
            <person name="Lopez-Fernandez M."/>
            <person name="Wu X."/>
            <person name="de Brujin I."/>
            <person name="Lundin D."/>
            <person name="Andersson A."/>
            <person name="Bertilsson S."/>
            <person name="Dopson M."/>
        </authorList>
    </citation>
    <scope>NUCLEOTIDE SEQUENCE</scope>
    <source>
        <strain evidence="3">MM415A00172</strain>
        <strain evidence="2">MM415B00296</strain>
        <strain evidence="1">TM448A00615</strain>
        <strain evidence="4">TM448B02627</strain>
    </source>
</reference>
<sequence>MVKTGTIRIPHFQHISPRKGSGEVIFIAELCNIICTVHIITVIEQEADIVEHLNKHLGMEEE</sequence>
<proteinExistence type="predicted"/>
<evidence type="ECO:0000313" key="3">
    <source>
        <dbReference type="EMBL" id="QJA84706.1"/>
    </source>
</evidence>
<dbReference type="AlphaFoldDB" id="A0A6H1ZGY4"/>
<dbReference type="EMBL" id="MT142533">
    <property type="protein sequence ID" value="QJA84706.1"/>
    <property type="molecule type" value="Genomic_DNA"/>
</dbReference>